<organism evidence="1 2">
    <name type="scientific">Trypanosoma rangeli</name>
    <dbReference type="NCBI Taxonomy" id="5698"/>
    <lineage>
        <taxon>Eukaryota</taxon>
        <taxon>Discoba</taxon>
        <taxon>Euglenozoa</taxon>
        <taxon>Kinetoplastea</taxon>
        <taxon>Metakinetoplastina</taxon>
        <taxon>Trypanosomatida</taxon>
        <taxon>Trypanosomatidae</taxon>
        <taxon>Trypanosoma</taxon>
        <taxon>Herpetosoma</taxon>
    </lineage>
</organism>
<dbReference type="OrthoDB" id="240587at2759"/>
<accession>A0A422NNM5</accession>
<evidence type="ECO:0000313" key="2">
    <source>
        <dbReference type="Proteomes" id="UP000283634"/>
    </source>
</evidence>
<gene>
    <name evidence="1" type="ORF">TraAM80_03617</name>
</gene>
<dbReference type="GeneID" id="40327550"/>
<evidence type="ECO:0000313" key="1">
    <source>
        <dbReference type="EMBL" id="RNF07004.1"/>
    </source>
</evidence>
<dbReference type="VEuPathDB" id="TriTrypDB:TRSC58_04058"/>
<dbReference type="AlphaFoldDB" id="A0A422NNM5"/>
<sequence>MHHAAAASWNQLVPESQPLTLACCPVATLTASMPRANKIEEHEESGSETVLDVAVSDWEKEAIRRYRKLQISLATISSQSEYLSPTANNGVFLQLILRSKLLPVKDWCECARVVGSWFQGSRSPPLGLLSYLVTHLVVAHKLTPCSAATWILDLSKVFLIEDADTIDSGGLVSVRNWGFAVELERSVYVLQSTGSLLFKIFSSLVLDRLLDEVFSGRGAPESWRVLCLCFLLKSNKEFMQSAWETDEKRHCMRMQRACELGREVPPHIAAVLTAVV</sequence>
<comment type="caution">
    <text evidence="1">The sequence shown here is derived from an EMBL/GenBank/DDBJ whole genome shotgun (WGS) entry which is preliminary data.</text>
</comment>
<protein>
    <submittedName>
        <fullName evidence="1">Uncharacterized protein</fullName>
    </submittedName>
</protein>
<dbReference type="EMBL" id="MKGL01000096">
    <property type="protein sequence ID" value="RNF07004.1"/>
    <property type="molecule type" value="Genomic_DNA"/>
</dbReference>
<name>A0A422NNM5_TRYRA</name>
<dbReference type="RefSeq" id="XP_029239580.1">
    <property type="nucleotide sequence ID" value="XM_029380574.1"/>
</dbReference>
<reference evidence="1 2" key="1">
    <citation type="journal article" date="2018" name="BMC Genomics">
        <title>Genomic comparison of Trypanosoma conorhini and Trypanosoma rangeli to Trypanosoma cruzi strains of high and low virulence.</title>
        <authorList>
            <person name="Bradwell K.R."/>
            <person name="Koparde V.N."/>
            <person name="Matveyev A.V."/>
            <person name="Serrano M.G."/>
            <person name="Alves J.M."/>
            <person name="Parikh H."/>
            <person name="Huang B."/>
            <person name="Lee V."/>
            <person name="Espinosa-Alvarez O."/>
            <person name="Ortiz P.A."/>
            <person name="Costa-Martins A.G."/>
            <person name="Teixeira M.M."/>
            <person name="Buck G.A."/>
        </authorList>
    </citation>
    <scope>NUCLEOTIDE SEQUENCE [LARGE SCALE GENOMIC DNA]</scope>
    <source>
        <strain evidence="1 2">AM80</strain>
    </source>
</reference>
<dbReference type="OMA" id="WINSEER"/>
<proteinExistence type="predicted"/>
<dbReference type="Proteomes" id="UP000283634">
    <property type="component" value="Unassembled WGS sequence"/>
</dbReference>
<keyword evidence="2" id="KW-1185">Reference proteome</keyword>